<evidence type="ECO:0000313" key="2">
    <source>
        <dbReference type="EMBL" id="EEH11197.1"/>
    </source>
</evidence>
<sequence>MAGLIGSSHSASIVELQPAEYYSKNKATITNFEPSFVHRGQFRTIPLRAEAFCSVTNSRCLTGTEVRTNEEESHHWRHRSFNPSSNPQRRSATAVTTSGDLGRTAALGGICCSGTLKVAEKLMG</sequence>
<dbReference type="RefSeq" id="XP_045291677.1">
    <property type="nucleotide sequence ID" value="XM_045427702.1"/>
</dbReference>
<accession>C0NC06</accession>
<dbReference type="Proteomes" id="UP000001631">
    <property type="component" value="Unassembled WGS sequence"/>
</dbReference>
<keyword evidence="3" id="KW-1185">Reference proteome</keyword>
<dbReference type="HOGENOM" id="CLU_2003245_0_0_1"/>
<gene>
    <name evidence="2" type="ORF">HCBG_00652</name>
</gene>
<feature type="region of interest" description="Disordered" evidence="1">
    <location>
        <begin position="69"/>
        <end position="97"/>
    </location>
</feature>
<organism evidence="2 3">
    <name type="scientific">Ajellomyces capsulatus (strain G186AR / H82 / ATCC MYA-2454 / RMSCC 2432)</name>
    <name type="common">Darling's disease fungus</name>
    <name type="synonym">Histoplasma capsulatum</name>
    <dbReference type="NCBI Taxonomy" id="447093"/>
    <lineage>
        <taxon>Eukaryota</taxon>
        <taxon>Fungi</taxon>
        <taxon>Dikarya</taxon>
        <taxon>Ascomycota</taxon>
        <taxon>Pezizomycotina</taxon>
        <taxon>Eurotiomycetes</taxon>
        <taxon>Eurotiomycetidae</taxon>
        <taxon>Onygenales</taxon>
        <taxon>Ajellomycetaceae</taxon>
        <taxon>Histoplasma</taxon>
    </lineage>
</organism>
<dbReference type="AlphaFoldDB" id="C0NC06"/>
<evidence type="ECO:0000313" key="3">
    <source>
        <dbReference type="Proteomes" id="UP000001631"/>
    </source>
</evidence>
<proteinExistence type="predicted"/>
<dbReference type="EMBL" id="GG663363">
    <property type="protein sequence ID" value="EEH11197.1"/>
    <property type="molecule type" value="Genomic_DNA"/>
</dbReference>
<dbReference type="GeneID" id="69033669"/>
<reference evidence="2" key="1">
    <citation type="submission" date="2009-02" db="EMBL/GenBank/DDBJ databases">
        <title>The Genome Sequence of Ajellomyces capsulatus strain G186AR.</title>
        <authorList>
            <consortium name="The Broad Institute Genome Sequencing Platform"/>
            <person name="Champion M."/>
            <person name="Cuomo C."/>
            <person name="Ma L.-J."/>
            <person name="Henn M.R."/>
            <person name="Sil A."/>
            <person name="Goldman B."/>
            <person name="Young S.K."/>
            <person name="Kodira C.D."/>
            <person name="Zeng Q."/>
            <person name="Koehrsen M."/>
            <person name="Alvarado L."/>
            <person name="Berlin A."/>
            <person name="Borenstein D."/>
            <person name="Chen Z."/>
            <person name="Engels R."/>
            <person name="Freedman E."/>
            <person name="Gellesch M."/>
            <person name="Goldberg J."/>
            <person name="Griggs A."/>
            <person name="Gujja S."/>
            <person name="Heiman D."/>
            <person name="Hepburn T."/>
            <person name="Howarth C."/>
            <person name="Jen D."/>
            <person name="Larson L."/>
            <person name="Lewis B."/>
            <person name="Mehta T."/>
            <person name="Park D."/>
            <person name="Pearson M."/>
            <person name="Roberts A."/>
            <person name="Saif S."/>
            <person name="Shea T."/>
            <person name="Shenoy N."/>
            <person name="Sisk P."/>
            <person name="Stolte C."/>
            <person name="Sykes S."/>
            <person name="Walk T."/>
            <person name="White J."/>
            <person name="Yandava C."/>
            <person name="Klein B."/>
            <person name="McEwen J.G."/>
            <person name="Puccia R."/>
            <person name="Goldman G.H."/>
            <person name="Felipe M.S."/>
            <person name="Nino-Vega G."/>
            <person name="San-Blas G."/>
            <person name="Taylor J."/>
            <person name="Mendoza L."/>
            <person name="Galagan J."/>
            <person name="Nusbaum C."/>
            <person name="Birren B."/>
        </authorList>
    </citation>
    <scope>NUCLEOTIDE SEQUENCE</scope>
    <source>
        <strain evidence="2">G186AR</strain>
    </source>
</reference>
<name>C0NC06_AJECG</name>
<protein>
    <submittedName>
        <fullName evidence="2">Uncharacterized protein</fullName>
    </submittedName>
</protein>
<evidence type="ECO:0000256" key="1">
    <source>
        <dbReference type="SAM" id="MobiDB-lite"/>
    </source>
</evidence>
<feature type="compositionally biased region" description="Polar residues" evidence="1">
    <location>
        <begin position="81"/>
        <end position="97"/>
    </location>
</feature>
<dbReference type="InParanoid" id="C0NC06"/>